<reference evidence="3 4" key="1">
    <citation type="submission" date="2016-11" db="EMBL/GenBank/DDBJ databases">
        <authorList>
            <person name="Jaros S."/>
            <person name="Januszkiewicz K."/>
            <person name="Wedrychowicz H."/>
        </authorList>
    </citation>
    <scope>NUCLEOTIDE SEQUENCE [LARGE SCALE GENOMIC DNA]</scope>
    <source>
        <strain evidence="3 4">GAS86</strain>
    </source>
</reference>
<gene>
    <name evidence="3" type="ORF">SAMN05444168_4652</name>
</gene>
<feature type="chain" id="PRO_5012839622" evidence="2">
    <location>
        <begin position="31"/>
        <end position="236"/>
    </location>
</feature>
<evidence type="ECO:0000256" key="2">
    <source>
        <dbReference type="SAM" id="SignalP"/>
    </source>
</evidence>
<dbReference type="Proteomes" id="UP000184693">
    <property type="component" value="Unassembled WGS sequence"/>
</dbReference>
<dbReference type="InterPro" id="IPR029046">
    <property type="entry name" value="LolA/LolB/LppX"/>
</dbReference>
<name>A0A1N6JMH4_9BURK</name>
<sequence>MGTLRPRVAHVMLVAAASLALQLSVSPARAAAAAAAPPNASAASGSTQSTNLVSQIAAQLGRANGIRARFTQTQTRAALKQPLVSSGSLLLMRGRGVVWHVETPYQATYLITDAGVSEVNAAGQRVTGASPHGASGPHGVAEVSGMMRAMLGGDLSALYSQFDVQAVGTSALWQMQLTPNQPQLAQAIKELQMSGGNYLRTLRITLASGDVTSLDFTDSTPVTDLTPAEKQLFGAP</sequence>
<dbReference type="CDD" id="cd16325">
    <property type="entry name" value="LolA"/>
    <property type="match status" value="1"/>
</dbReference>
<dbReference type="InterPro" id="IPR004564">
    <property type="entry name" value="OM_lipoprot_carrier_LolA-like"/>
</dbReference>
<evidence type="ECO:0000313" key="3">
    <source>
        <dbReference type="EMBL" id="SIO45391.1"/>
    </source>
</evidence>
<evidence type="ECO:0000313" key="4">
    <source>
        <dbReference type="Proteomes" id="UP000184693"/>
    </source>
</evidence>
<dbReference type="SUPFAM" id="SSF89392">
    <property type="entry name" value="Prokaryotic lipoproteins and lipoprotein localization factors"/>
    <property type="match status" value="1"/>
</dbReference>
<organism evidence="3 4">
    <name type="scientific">Paraburkholderia phenazinium</name>
    <dbReference type="NCBI Taxonomy" id="60549"/>
    <lineage>
        <taxon>Bacteria</taxon>
        <taxon>Pseudomonadati</taxon>
        <taxon>Pseudomonadota</taxon>
        <taxon>Betaproteobacteria</taxon>
        <taxon>Burkholderiales</taxon>
        <taxon>Burkholderiaceae</taxon>
        <taxon>Paraburkholderia</taxon>
    </lineage>
</organism>
<keyword evidence="3" id="KW-0449">Lipoprotein</keyword>
<keyword evidence="1 2" id="KW-0732">Signal</keyword>
<dbReference type="OrthoDB" id="7025041at2"/>
<dbReference type="EMBL" id="FSRM01000002">
    <property type="protein sequence ID" value="SIO45391.1"/>
    <property type="molecule type" value="Genomic_DNA"/>
</dbReference>
<dbReference type="Gene3D" id="2.50.20.10">
    <property type="entry name" value="Lipoprotein localisation LolA/LolB/LppX"/>
    <property type="match status" value="1"/>
</dbReference>
<dbReference type="Pfam" id="PF19574">
    <property type="entry name" value="LolA_3"/>
    <property type="match status" value="1"/>
</dbReference>
<evidence type="ECO:0000256" key="1">
    <source>
        <dbReference type="ARBA" id="ARBA00022729"/>
    </source>
</evidence>
<proteinExistence type="predicted"/>
<accession>A0A1N6JMH4</accession>
<protein>
    <submittedName>
        <fullName evidence="3">Outer membrane lipoprotein-sorting protein</fullName>
    </submittedName>
</protein>
<dbReference type="AlphaFoldDB" id="A0A1N6JMH4"/>
<dbReference type="RefSeq" id="WP_074266729.1">
    <property type="nucleotide sequence ID" value="NZ_FSRM01000002.1"/>
</dbReference>
<feature type="signal peptide" evidence="2">
    <location>
        <begin position="1"/>
        <end position="30"/>
    </location>
</feature>